<dbReference type="AlphaFoldDB" id="T1CLR8"/>
<sequence length="135" mass="14854">MLFAPEDLLVLKGAPAERRRILDLDLGQAAPTYRVAHARYAQVLRQRNALLRTHEHPPRALLDTWNAAWAQAALALTAIRARLVLEAAPQPLCPQRGDCRRASGGPRLRAVPGGGGARRRRSHSLRCARTRSFAG</sequence>
<dbReference type="InterPro" id="IPR042174">
    <property type="entry name" value="RecF_2"/>
</dbReference>
<gene>
    <name evidence="2" type="ORF">B1A_06687</name>
</gene>
<protein>
    <submittedName>
        <fullName evidence="2">Uncharacterized protein</fullName>
    </submittedName>
</protein>
<dbReference type="Gene3D" id="1.20.1050.90">
    <property type="entry name" value="RecF/RecN/SMC, N-terminal domain"/>
    <property type="match status" value="1"/>
</dbReference>
<evidence type="ECO:0000313" key="2">
    <source>
        <dbReference type="EMBL" id="EQD69745.1"/>
    </source>
</evidence>
<accession>T1CLR8</accession>
<proteinExistence type="predicted"/>
<evidence type="ECO:0000256" key="1">
    <source>
        <dbReference type="SAM" id="MobiDB-lite"/>
    </source>
</evidence>
<reference evidence="2" key="2">
    <citation type="journal article" date="2014" name="ISME J.">
        <title>Microbial stratification in low pH oxic and suboxic macroscopic growths along an acid mine drainage.</title>
        <authorList>
            <person name="Mendez-Garcia C."/>
            <person name="Mesa V."/>
            <person name="Sprenger R.R."/>
            <person name="Richter M."/>
            <person name="Diez M.S."/>
            <person name="Solano J."/>
            <person name="Bargiela R."/>
            <person name="Golyshina O.V."/>
            <person name="Manteca A."/>
            <person name="Ramos J.L."/>
            <person name="Gallego J.R."/>
            <person name="Llorente I."/>
            <person name="Martins Dos Santos V.A."/>
            <person name="Jensen O.N."/>
            <person name="Pelaez A.I."/>
            <person name="Sanchez J."/>
            <person name="Ferrer M."/>
        </authorList>
    </citation>
    <scope>NUCLEOTIDE SEQUENCE</scope>
</reference>
<organism evidence="2">
    <name type="scientific">mine drainage metagenome</name>
    <dbReference type="NCBI Taxonomy" id="410659"/>
    <lineage>
        <taxon>unclassified sequences</taxon>
        <taxon>metagenomes</taxon>
        <taxon>ecological metagenomes</taxon>
    </lineage>
</organism>
<dbReference type="EMBL" id="AUZX01004852">
    <property type="protein sequence ID" value="EQD69745.1"/>
    <property type="molecule type" value="Genomic_DNA"/>
</dbReference>
<name>T1CLR8_9ZZZZ</name>
<feature type="region of interest" description="Disordered" evidence="1">
    <location>
        <begin position="95"/>
        <end position="125"/>
    </location>
</feature>
<reference evidence="2" key="1">
    <citation type="submission" date="2013-08" db="EMBL/GenBank/DDBJ databases">
        <authorList>
            <person name="Mendez C."/>
            <person name="Richter M."/>
            <person name="Ferrer M."/>
            <person name="Sanchez J."/>
        </authorList>
    </citation>
    <scope>NUCLEOTIDE SEQUENCE</scope>
</reference>
<comment type="caution">
    <text evidence="2">The sequence shown here is derived from an EMBL/GenBank/DDBJ whole genome shotgun (WGS) entry which is preliminary data.</text>
</comment>
<feature type="non-terminal residue" evidence="2">
    <location>
        <position position="135"/>
    </location>
</feature>